<evidence type="ECO:0000256" key="3">
    <source>
        <dbReference type="ARBA" id="ARBA00023235"/>
    </source>
</evidence>
<organism evidence="8">
    <name type="scientific">Brassica cretica</name>
    <name type="common">Mustard</name>
    <dbReference type="NCBI Taxonomy" id="69181"/>
    <lineage>
        <taxon>Eukaryota</taxon>
        <taxon>Viridiplantae</taxon>
        <taxon>Streptophyta</taxon>
        <taxon>Embryophyta</taxon>
        <taxon>Tracheophyta</taxon>
        <taxon>Spermatophyta</taxon>
        <taxon>Magnoliopsida</taxon>
        <taxon>eudicotyledons</taxon>
        <taxon>Gunneridae</taxon>
        <taxon>Pentapetalae</taxon>
        <taxon>rosids</taxon>
        <taxon>malvids</taxon>
        <taxon>Brassicales</taxon>
        <taxon>Brassicaceae</taxon>
        <taxon>Brassiceae</taxon>
        <taxon>Brassica</taxon>
    </lineage>
</organism>
<dbReference type="Gene3D" id="3.90.226.10">
    <property type="entry name" value="2-enoyl-CoA Hydratase, Chain A, domain 1"/>
    <property type="match status" value="2"/>
</dbReference>
<evidence type="ECO:0000256" key="2">
    <source>
        <dbReference type="ARBA" id="ARBA00023002"/>
    </source>
</evidence>
<sequence length="801" mass="86021">MASRTKGKTTMEVGGDGVAVITIINPPVNSLSFDVLDNLKSNYEEALGRNDVKAIVITGAKGKFSGGFDISGFGEVQKGARKEPKVGYLSIDILTDLFEAARKPSVAAIDGLALGGGLELAMACHARISAPGALLGLPELQLGVIPGFGGTQRLPRLVGLTKALEMILTSKPVKAEEGHSLGLVDAVVPPAELLNAARRWALDIAGRRKPWVCSVLKTDKLPPLGEAREILKFAREQTRKQAPNLKHPLMCLEAVEVGIVSGPRAGLEKNVEENQPNGAREMASRAKGKTTMEVGGDGVAVITIINPPVNSLSFDGTATPLLISSVFGLEWIYLFQILVLDNLKSNYEEALRRSGVKAIVITGAKGKFSGGFDISGFGEVQKGARKEPKVGYLSIDILTDLFEAARKPSVAAIDGLALGGGLELAMACHARISTPGAQLGLPELQLGVIPGFGGTQRLPRLVGLTKSLEMILTSKPVKAEEGHSLGLVDAVVPPAELLNAARRWALEIAERRKPWVCSVLKTDKLAPLGEAREILKFAREQTRKQAPNLKHPLMCLEAVEVGIVSGPRAGLEKVPGVTDRGLVPRKIKKVAIIGGGLMGSGIATALILSNYTVIIKEVNEKFLEAGIGRVKANLQSRVKKGRMSQEKFEKTMSLLKGSLDYESFRDVDMVIEAVIENISLKQQIFADLEKYCPQHCILASNTSTIDLNKIGERTKSKDRIVGAHFFSPAHVMPLLEIVRTNHTSPQVIVDLLDVGKKIKKTPLDEWSKTYGDFFKPCAFLAERGSKGAPLSAPLEQSRSRL</sequence>
<keyword evidence="3" id="KW-0413">Isomerase</keyword>
<dbReference type="Pfam" id="PF00378">
    <property type="entry name" value="ECH_1"/>
    <property type="match status" value="2"/>
</dbReference>
<proteinExistence type="inferred from homology"/>
<dbReference type="GO" id="GO:0016853">
    <property type="term" value="F:isomerase activity"/>
    <property type="evidence" value="ECO:0007669"/>
    <property type="project" value="UniProtKB-KW"/>
</dbReference>
<dbReference type="AlphaFoldDB" id="A0A8S9JVH8"/>
<keyword evidence="5" id="KW-0511">Multifunctional enzyme</keyword>
<gene>
    <name evidence="8" type="ORF">F2Q70_00037641</name>
</gene>
<dbReference type="GO" id="GO:0016829">
    <property type="term" value="F:lyase activity"/>
    <property type="evidence" value="ECO:0007669"/>
    <property type="project" value="UniProtKB-KW"/>
</dbReference>
<dbReference type="Gene3D" id="3.40.50.720">
    <property type="entry name" value="NAD(P)-binding Rossmann-like Domain"/>
    <property type="match status" value="1"/>
</dbReference>
<evidence type="ECO:0000256" key="5">
    <source>
        <dbReference type="ARBA" id="ARBA00023268"/>
    </source>
</evidence>
<dbReference type="GO" id="GO:0070403">
    <property type="term" value="F:NAD+ binding"/>
    <property type="evidence" value="ECO:0007669"/>
    <property type="project" value="InterPro"/>
</dbReference>
<dbReference type="PANTHER" id="PTHR23309">
    <property type="entry name" value="3-HYDROXYACYL-COA DEHYROGENASE"/>
    <property type="match status" value="1"/>
</dbReference>
<dbReference type="InterPro" id="IPR001753">
    <property type="entry name" value="Enoyl-CoA_hydra/iso"/>
</dbReference>
<evidence type="ECO:0000256" key="4">
    <source>
        <dbReference type="ARBA" id="ARBA00023239"/>
    </source>
</evidence>
<dbReference type="SUPFAM" id="SSF51735">
    <property type="entry name" value="NAD(P)-binding Rossmann-fold domains"/>
    <property type="match status" value="1"/>
</dbReference>
<dbReference type="CDD" id="cd06558">
    <property type="entry name" value="crotonase-like"/>
    <property type="match status" value="2"/>
</dbReference>
<comment type="caution">
    <text evidence="8">The sequence shown here is derived from an EMBL/GenBank/DDBJ whole genome shotgun (WGS) entry which is preliminary data.</text>
</comment>
<keyword evidence="4" id="KW-0456">Lyase</keyword>
<dbReference type="GO" id="GO:0005777">
    <property type="term" value="C:peroxisome"/>
    <property type="evidence" value="ECO:0007669"/>
    <property type="project" value="TreeGrafter"/>
</dbReference>
<evidence type="ECO:0000259" key="7">
    <source>
        <dbReference type="Pfam" id="PF02737"/>
    </source>
</evidence>
<feature type="domain" description="3-hydroxyacyl-CoA dehydrogenase NAD binding" evidence="7">
    <location>
        <begin position="589"/>
        <end position="763"/>
    </location>
</feature>
<dbReference type="EMBL" id="QGKY02000246">
    <property type="protein sequence ID" value="KAF2585658.1"/>
    <property type="molecule type" value="Genomic_DNA"/>
</dbReference>
<reference evidence="8" key="1">
    <citation type="submission" date="2019-12" db="EMBL/GenBank/DDBJ databases">
        <title>Genome sequencing and annotation of Brassica cretica.</title>
        <authorList>
            <person name="Studholme D.J."/>
            <person name="Sarris P.F."/>
        </authorList>
    </citation>
    <scope>NUCLEOTIDE SEQUENCE</scope>
    <source>
        <strain evidence="8">PFS-102/07</strain>
        <tissue evidence="8">Leaf</tissue>
    </source>
</reference>
<dbReference type="PANTHER" id="PTHR23309:SF52">
    <property type="entry name" value="BNAA01G32550D PROTEIN"/>
    <property type="match status" value="1"/>
</dbReference>
<evidence type="ECO:0000256" key="1">
    <source>
        <dbReference type="ARBA" id="ARBA00005005"/>
    </source>
</evidence>
<dbReference type="GO" id="GO:0003857">
    <property type="term" value="F:(3S)-3-hydroxyacyl-CoA dehydrogenase (NAD+) activity"/>
    <property type="evidence" value="ECO:0007669"/>
    <property type="project" value="TreeGrafter"/>
</dbReference>
<dbReference type="FunFam" id="3.90.226.10:FF:000025">
    <property type="entry name" value="Peroxisomal fatty acid beta-oxidation multifunctional protein"/>
    <property type="match status" value="1"/>
</dbReference>
<comment type="similarity">
    <text evidence="6">Belongs to the enoyl-CoA hydratase/isomerase family.</text>
</comment>
<keyword evidence="2" id="KW-0560">Oxidoreductase</keyword>
<evidence type="ECO:0000313" key="8">
    <source>
        <dbReference type="EMBL" id="KAF2585658.1"/>
    </source>
</evidence>
<accession>A0A8S9JVH8</accession>
<dbReference type="InterPro" id="IPR029045">
    <property type="entry name" value="ClpP/crotonase-like_dom_sf"/>
</dbReference>
<name>A0A8S9JVH8_BRACR</name>
<dbReference type="InterPro" id="IPR018376">
    <property type="entry name" value="Enoyl-CoA_hyd/isom_CS"/>
</dbReference>
<dbReference type="SUPFAM" id="SSF52096">
    <property type="entry name" value="ClpP/crotonase"/>
    <property type="match status" value="2"/>
</dbReference>
<dbReference type="Pfam" id="PF02737">
    <property type="entry name" value="3HCDH_N"/>
    <property type="match status" value="1"/>
</dbReference>
<dbReference type="PROSITE" id="PS00166">
    <property type="entry name" value="ENOYL_COA_HYDRATASE"/>
    <property type="match status" value="2"/>
</dbReference>
<comment type="pathway">
    <text evidence="1">Lipid metabolism; fatty acid beta-oxidation.</text>
</comment>
<dbReference type="InterPro" id="IPR006176">
    <property type="entry name" value="3-OHacyl-CoA_DH_NAD-bd"/>
</dbReference>
<evidence type="ECO:0000256" key="6">
    <source>
        <dbReference type="RuleBase" id="RU003707"/>
    </source>
</evidence>
<dbReference type="GO" id="GO:0006635">
    <property type="term" value="P:fatty acid beta-oxidation"/>
    <property type="evidence" value="ECO:0007669"/>
    <property type="project" value="TreeGrafter"/>
</dbReference>
<dbReference type="FunFam" id="3.40.50.720:FF:000009">
    <property type="entry name" value="Fatty oxidation complex, alpha subunit"/>
    <property type="match status" value="1"/>
</dbReference>
<protein>
    <recommendedName>
        <fullName evidence="7">3-hydroxyacyl-CoA dehydrogenase NAD binding domain-containing protein</fullName>
    </recommendedName>
</protein>
<dbReference type="InterPro" id="IPR036291">
    <property type="entry name" value="NAD(P)-bd_dom_sf"/>
</dbReference>